<dbReference type="GO" id="GO:0003700">
    <property type="term" value="F:DNA-binding transcription factor activity"/>
    <property type="evidence" value="ECO:0007669"/>
    <property type="project" value="UniProtKB-UniRule"/>
</dbReference>
<evidence type="ECO:0000256" key="1">
    <source>
        <dbReference type="ARBA" id="ARBA00004123"/>
    </source>
</evidence>
<evidence type="ECO:0000256" key="5">
    <source>
        <dbReference type="ARBA" id="ARBA00023163"/>
    </source>
</evidence>
<comment type="caution">
    <text evidence="8">The sequence shown here is derived from an EMBL/GenBank/DDBJ whole genome shotgun (WGS) entry which is preliminary data.</text>
</comment>
<dbReference type="EMBL" id="JAVIJP010000028">
    <property type="protein sequence ID" value="KAL3634269.1"/>
    <property type="molecule type" value="Genomic_DNA"/>
</dbReference>
<keyword evidence="4 7" id="KW-0238">DNA-binding</keyword>
<evidence type="ECO:0000256" key="3">
    <source>
        <dbReference type="ARBA" id="ARBA00023015"/>
    </source>
</evidence>
<dbReference type="GO" id="GO:0005634">
    <property type="term" value="C:nucleus"/>
    <property type="evidence" value="ECO:0007669"/>
    <property type="project" value="UniProtKB-SubCell"/>
</dbReference>
<evidence type="ECO:0000256" key="7">
    <source>
        <dbReference type="RuleBase" id="RU367160"/>
    </source>
</evidence>
<comment type="subcellular location">
    <subcellularLocation>
        <location evidence="1 7">Nucleus</location>
    </subcellularLocation>
</comment>
<dbReference type="Pfam" id="PF06217">
    <property type="entry name" value="GAGA_bind"/>
    <property type="match status" value="1"/>
</dbReference>
<sequence length="203" mass="23122">MNWNSQLPIKDMLNRSKLGLCIFQKLKLLPNPLVLSSSDRFVHSNANDSNGSESETQWERLLKPFDLEELRKSFNTITPFQLNKLLQLPLDVSTSIGVVSMGWVPEGSSSFLRCVPYSHRQSWRYKWGNGGWQSSCCTTNLSMYPLPALPNKRHARIGGRKMSGSAFNKLLSWLTIEGHDLSNPVDLKENWAKHGTNRYITIK</sequence>
<evidence type="ECO:0000256" key="4">
    <source>
        <dbReference type="ARBA" id="ARBA00023125"/>
    </source>
</evidence>
<dbReference type="PANTHER" id="PTHR31421:SF2">
    <property type="entry name" value="PROTEIN BASIC PENTACYSTEINE6"/>
    <property type="match status" value="1"/>
</dbReference>
<keyword evidence="6 7" id="KW-0539">Nucleus</keyword>
<dbReference type="InterPro" id="IPR010409">
    <property type="entry name" value="GAGA-bd_tscrpt_act"/>
</dbReference>
<comment type="similarity">
    <text evidence="2 7">Belongs to the BBR/BPC family.</text>
</comment>
<dbReference type="PANTHER" id="PTHR31421">
    <property type="entry name" value="PROTEIN BASIC PENTACYSTEINE3"/>
    <property type="match status" value="1"/>
</dbReference>
<organism evidence="8 9">
    <name type="scientific">Castilleja foliolosa</name>
    <dbReference type="NCBI Taxonomy" id="1961234"/>
    <lineage>
        <taxon>Eukaryota</taxon>
        <taxon>Viridiplantae</taxon>
        <taxon>Streptophyta</taxon>
        <taxon>Embryophyta</taxon>
        <taxon>Tracheophyta</taxon>
        <taxon>Spermatophyta</taxon>
        <taxon>Magnoliopsida</taxon>
        <taxon>eudicotyledons</taxon>
        <taxon>Gunneridae</taxon>
        <taxon>Pentapetalae</taxon>
        <taxon>asterids</taxon>
        <taxon>lamiids</taxon>
        <taxon>Lamiales</taxon>
        <taxon>Orobanchaceae</taxon>
        <taxon>Pedicularideae</taxon>
        <taxon>Castillejinae</taxon>
        <taxon>Castilleja</taxon>
    </lineage>
</organism>
<comment type="function">
    <text evidence="7">Transcriptional regulator that specifically binds to GA-rich elements (GAGA-repeats) present in regulatory sequences of genes involved in developmental processes.</text>
</comment>
<evidence type="ECO:0000313" key="8">
    <source>
        <dbReference type="EMBL" id="KAL3634269.1"/>
    </source>
</evidence>
<protein>
    <recommendedName>
        <fullName evidence="7">GAGA-binding transcriptional activator</fullName>
    </recommendedName>
</protein>
<proteinExistence type="inferred from homology"/>
<dbReference type="GO" id="GO:0003677">
    <property type="term" value="F:DNA binding"/>
    <property type="evidence" value="ECO:0007669"/>
    <property type="project" value="UniProtKB-KW"/>
</dbReference>
<keyword evidence="5 7" id="KW-0804">Transcription</keyword>
<keyword evidence="9" id="KW-1185">Reference proteome</keyword>
<dbReference type="SMART" id="SM01226">
    <property type="entry name" value="GAGA_bind"/>
    <property type="match status" value="1"/>
</dbReference>
<evidence type="ECO:0000313" key="9">
    <source>
        <dbReference type="Proteomes" id="UP001632038"/>
    </source>
</evidence>
<evidence type="ECO:0000256" key="2">
    <source>
        <dbReference type="ARBA" id="ARBA00007911"/>
    </source>
</evidence>
<accession>A0ABD3CYR7</accession>
<evidence type="ECO:0000256" key="6">
    <source>
        <dbReference type="ARBA" id="ARBA00023242"/>
    </source>
</evidence>
<keyword evidence="3 7" id="KW-0805">Transcription regulation</keyword>
<dbReference type="Proteomes" id="UP001632038">
    <property type="component" value="Unassembled WGS sequence"/>
</dbReference>
<dbReference type="AlphaFoldDB" id="A0ABD3CYR7"/>
<reference evidence="9" key="1">
    <citation type="journal article" date="2024" name="IScience">
        <title>Strigolactones Initiate the Formation of Haustorium-like Structures in Castilleja.</title>
        <authorList>
            <person name="Buerger M."/>
            <person name="Peterson D."/>
            <person name="Chory J."/>
        </authorList>
    </citation>
    <scope>NUCLEOTIDE SEQUENCE [LARGE SCALE GENOMIC DNA]</scope>
</reference>
<gene>
    <name evidence="8" type="ORF">CASFOL_021323</name>
</gene>
<name>A0ABD3CYR7_9LAMI</name>